<dbReference type="PROSITE" id="PS50126">
    <property type="entry name" value="S1"/>
    <property type="match status" value="1"/>
</dbReference>
<dbReference type="SMART" id="SM00316">
    <property type="entry name" value="S1"/>
    <property type="match status" value="2"/>
</dbReference>
<dbReference type="Gene3D" id="2.40.50.140">
    <property type="entry name" value="Nucleic acid-binding proteins"/>
    <property type="match status" value="2"/>
</dbReference>
<evidence type="ECO:0000313" key="10">
    <source>
        <dbReference type="EMBL" id="TGK49052.1"/>
    </source>
</evidence>
<dbReference type="Pfam" id="PF00773">
    <property type="entry name" value="RNB"/>
    <property type="match status" value="1"/>
</dbReference>
<dbReference type="EC" id="3.1.13.1" evidence="2"/>
<evidence type="ECO:0000256" key="5">
    <source>
        <dbReference type="ARBA" id="ARBA00022801"/>
    </source>
</evidence>
<dbReference type="SUPFAM" id="SSF50249">
    <property type="entry name" value="Nucleic acid-binding proteins"/>
    <property type="match status" value="3"/>
</dbReference>
<dbReference type="InterPro" id="IPR001900">
    <property type="entry name" value="RNase_II/R"/>
</dbReference>
<keyword evidence="6" id="KW-0269">Exonuclease</keyword>
<comment type="catalytic activity">
    <reaction evidence="1">
        <text>Exonucleolytic cleavage in the 3'- to 5'-direction to yield nucleoside 5'-phosphates.</text>
        <dbReference type="EC" id="3.1.13.1"/>
    </reaction>
</comment>
<keyword evidence="7" id="KW-0694">RNA-binding</keyword>
<comment type="caution">
    <text evidence="10">The sequence shown here is derived from an EMBL/GenBank/DDBJ whole genome shotgun (WGS) entry which is preliminary data.</text>
</comment>
<organism evidence="10 11">
    <name type="scientific">Leptospira bouyouniensis</name>
    <dbReference type="NCBI Taxonomy" id="2484911"/>
    <lineage>
        <taxon>Bacteria</taxon>
        <taxon>Pseudomonadati</taxon>
        <taxon>Spirochaetota</taxon>
        <taxon>Spirochaetia</taxon>
        <taxon>Leptospirales</taxon>
        <taxon>Leptospiraceae</taxon>
        <taxon>Leptospira</taxon>
    </lineage>
</organism>
<dbReference type="InterPro" id="IPR004476">
    <property type="entry name" value="RNase_II/RNase_R"/>
</dbReference>
<gene>
    <name evidence="10" type="ORF">EHQ10_09095</name>
</gene>
<name>A0ABY2L7X3_9LEPT</name>
<accession>A0ABY2L7X3</accession>
<evidence type="ECO:0000256" key="2">
    <source>
        <dbReference type="ARBA" id="ARBA00012163"/>
    </source>
</evidence>
<feature type="region of interest" description="Disordered" evidence="8">
    <location>
        <begin position="31"/>
        <end position="51"/>
    </location>
</feature>
<feature type="domain" description="S1 motif" evidence="9">
    <location>
        <begin position="637"/>
        <end position="718"/>
    </location>
</feature>
<keyword evidence="3" id="KW-0963">Cytoplasm</keyword>
<evidence type="ECO:0000259" key="9">
    <source>
        <dbReference type="PROSITE" id="PS50126"/>
    </source>
</evidence>
<evidence type="ECO:0000256" key="1">
    <source>
        <dbReference type="ARBA" id="ARBA00001849"/>
    </source>
</evidence>
<reference evidence="11" key="1">
    <citation type="journal article" date="2019" name="PLoS Negl. Trop. Dis.">
        <title>Revisiting the worldwide diversity of Leptospira species in the environment.</title>
        <authorList>
            <person name="Vincent A.T."/>
            <person name="Schiettekatte O."/>
            <person name="Bourhy P."/>
            <person name="Veyrier F.J."/>
            <person name="Picardeau M."/>
        </authorList>
    </citation>
    <scope>NUCLEOTIDE SEQUENCE [LARGE SCALE GENOMIC DNA]</scope>
    <source>
        <strain evidence="11">201800295</strain>
    </source>
</reference>
<dbReference type="RefSeq" id="WP_135753906.1">
    <property type="nucleotide sequence ID" value="NZ_RQFD01000013.1"/>
</dbReference>
<keyword evidence="5" id="KW-0378">Hydrolase</keyword>
<evidence type="ECO:0000256" key="3">
    <source>
        <dbReference type="ARBA" id="ARBA00022490"/>
    </source>
</evidence>
<evidence type="ECO:0000256" key="4">
    <source>
        <dbReference type="ARBA" id="ARBA00022722"/>
    </source>
</evidence>
<evidence type="ECO:0000256" key="6">
    <source>
        <dbReference type="ARBA" id="ARBA00022839"/>
    </source>
</evidence>
<sequence length="731" mass="84981">MDTYKIQRKIIEYLDQKSGKDITRQEIKKKFTESSEFKRPDPKSKKVKSFKRKEKVPRKEIEFLIDQLCNLLEIEGLLIPNKKYLTVASPFRLSGRISISRRGDGFISLPSKNEIFVPGPLTNTAITGDKVEVIPLGIGKKDRLEAEVTKVLKRGRILYRMRVKEKTNKFVFGNFLDMLGEGKEGVLHVKSILKDSFDAINIDDVLIVKLKEGAEPQDNLYDVSFIRFESDTKEDGDLQRILMKYNYDPVHPDFIPLDFPEEVSEKTVSDWNSRTDLRDLYAVTIDGITAKDFDDAISFVDEGNRLRVWIHIADVSYYVEKGSALDKEAYERATSVYLANRVVPMLPPILSENLCSLVANTNRLAFTVEMEASKTGEIYNAKFYKSIIKVKKRYTYEMAEEEIKAQDPNNWMYQVSLFTDALRKHRMKTGRIDLNLRETTITWNERKEPIGIENRERLTSHILIEELMLSANLKVDEFLRKKKIPTLHRIHEPMDEEKLETLNHFLQLNGYNVQIHDTSYPEIMKAVKEIQDNSVGKIFNYLLLRSFMQAYYGADPLGHWGLGFKDYCHFTSPIRRYPDLIVHRVLQATLLESEKEYSENEIAVMGLHCSEEERRAADAERDIVKIKSFRYLESTGIKEFKGFIVGIRPSQIFVELDISNLEGVLDKSEFTDEFEVMIKNDFSFYSKKYSKIFFIGDPVTVSLDRIDFEEIKVFLKLKDFKKDETPLKKNK</sequence>
<dbReference type="PANTHER" id="PTHR23355:SF9">
    <property type="entry name" value="DIS3-LIKE EXONUCLEASE 2"/>
    <property type="match status" value="1"/>
</dbReference>
<feature type="compositionally biased region" description="Basic and acidic residues" evidence="8">
    <location>
        <begin position="31"/>
        <end position="44"/>
    </location>
</feature>
<evidence type="ECO:0000313" key="11">
    <source>
        <dbReference type="Proteomes" id="UP000297617"/>
    </source>
</evidence>
<dbReference type="SMART" id="SM00955">
    <property type="entry name" value="RNB"/>
    <property type="match status" value="1"/>
</dbReference>
<dbReference type="EMBL" id="RQFD01000013">
    <property type="protein sequence ID" value="TGK49052.1"/>
    <property type="molecule type" value="Genomic_DNA"/>
</dbReference>
<evidence type="ECO:0000256" key="8">
    <source>
        <dbReference type="SAM" id="MobiDB-lite"/>
    </source>
</evidence>
<dbReference type="PANTHER" id="PTHR23355">
    <property type="entry name" value="RIBONUCLEASE"/>
    <property type="match status" value="1"/>
</dbReference>
<dbReference type="Proteomes" id="UP000297617">
    <property type="component" value="Unassembled WGS sequence"/>
</dbReference>
<keyword evidence="4" id="KW-0540">Nuclease</keyword>
<dbReference type="InterPro" id="IPR012340">
    <property type="entry name" value="NA-bd_OB-fold"/>
</dbReference>
<proteinExistence type="predicted"/>
<dbReference type="InterPro" id="IPR050180">
    <property type="entry name" value="RNR_Ribonuclease"/>
</dbReference>
<dbReference type="InterPro" id="IPR003029">
    <property type="entry name" value="S1_domain"/>
</dbReference>
<evidence type="ECO:0000256" key="7">
    <source>
        <dbReference type="ARBA" id="ARBA00022884"/>
    </source>
</evidence>
<protein>
    <recommendedName>
        <fullName evidence="2">exoribonuclease II</fullName>
        <ecNumber evidence="2">3.1.13.1</ecNumber>
    </recommendedName>
</protein>
<keyword evidence="11" id="KW-1185">Reference proteome</keyword>
<dbReference type="NCBIfam" id="TIGR00358">
    <property type="entry name" value="3_prime_RNase"/>
    <property type="match status" value="1"/>
</dbReference>